<name>A0A075SHY2_STRSU</name>
<dbReference type="RefSeq" id="WP_024390746.1">
    <property type="nucleotide sequence ID" value="NZ_ALLE01000032.1"/>
</dbReference>
<evidence type="ECO:0000313" key="3">
    <source>
        <dbReference type="Proteomes" id="UP000028185"/>
    </source>
</evidence>
<accession>A0A075SHY2</accession>
<dbReference type="InterPro" id="IPR008840">
    <property type="entry name" value="Sipho_Gp157"/>
</dbReference>
<keyword evidence="1" id="KW-0175">Coiled coil</keyword>
<dbReference type="AlphaFoldDB" id="A0A075SHY2"/>
<evidence type="ECO:0000256" key="1">
    <source>
        <dbReference type="SAM" id="Coils"/>
    </source>
</evidence>
<evidence type="ECO:0000313" key="2">
    <source>
        <dbReference type="EMBL" id="AIG43869.1"/>
    </source>
</evidence>
<gene>
    <name evidence="2" type="ORF">ID09_07505</name>
</gene>
<dbReference type="PATRIC" id="fig|1214179.4.peg.1474"/>
<reference evidence="2 3" key="1">
    <citation type="journal article" date="2014" name="Genome Announc.">
        <title>Whole-Genome Sequence of Streptococcus suis Serotype 4 Reference Strain 6407.</title>
        <authorList>
            <person name="Wang K."/>
            <person name="Chen J."/>
            <person name="Yao H."/>
            <person name="Lu C."/>
        </authorList>
    </citation>
    <scope>NUCLEOTIDE SEQUENCE [LARGE SCALE GENOMIC DNA]</scope>
    <source>
        <strain evidence="2">6407</strain>
    </source>
</reference>
<dbReference type="HOGENOM" id="CLU_124446_1_0_9"/>
<sequence>MASIYELTGIFKQIAEMEGIDEETKLDTLESLDWTEQFEEKVENTVKVIKNKEADVDQLKEEIDRLTKRKKSIENDITRLKTGLQGAFEITGHEKVKTLLFTVSLANNQPSVVVDEDLLPKKYFIQTLKPDKTAIKELLKAGKKVKGAVLQESRSLRIR</sequence>
<dbReference type="Proteomes" id="UP000028185">
    <property type="component" value="Chromosome"/>
</dbReference>
<dbReference type="Pfam" id="PF05565">
    <property type="entry name" value="Sipho_Gp157"/>
    <property type="match status" value="1"/>
</dbReference>
<feature type="coiled-coil region" evidence="1">
    <location>
        <begin position="42"/>
        <end position="83"/>
    </location>
</feature>
<protein>
    <recommendedName>
        <fullName evidence="4">Phage protein</fullName>
    </recommendedName>
</protein>
<organism evidence="2 3">
    <name type="scientific">Streptococcus suis 6407</name>
    <dbReference type="NCBI Taxonomy" id="1214179"/>
    <lineage>
        <taxon>Bacteria</taxon>
        <taxon>Bacillati</taxon>
        <taxon>Bacillota</taxon>
        <taxon>Bacilli</taxon>
        <taxon>Lactobacillales</taxon>
        <taxon>Streptococcaceae</taxon>
        <taxon>Streptococcus</taxon>
    </lineage>
</organism>
<dbReference type="EMBL" id="CP008921">
    <property type="protein sequence ID" value="AIG43869.1"/>
    <property type="molecule type" value="Genomic_DNA"/>
</dbReference>
<proteinExistence type="predicted"/>
<evidence type="ECO:0008006" key="4">
    <source>
        <dbReference type="Google" id="ProtNLM"/>
    </source>
</evidence>